<dbReference type="EMBL" id="JBHRWN010000002">
    <property type="protein sequence ID" value="MFC3478150.1"/>
    <property type="molecule type" value="Genomic_DNA"/>
</dbReference>
<gene>
    <name evidence="2" type="ORF">ACFOKC_10485</name>
</gene>
<evidence type="ECO:0000313" key="2">
    <source>
        <dbReference type="EMBL" id="MFC3478150.1"/>
    </source>
</evidence>
<protein>
    <recommendedName>
        <fullName evidence="4">Matrixin</fullName>
    </recommendedName>
</protein>
<reference evidence="2 3" key="1">
    <citation type="journal article" date="2019" name="Int. J. Syst. Evol. Microbiol.">
        <title>The Global Catalogue of Microorganisms (GCM) 10K type strain sequencing project: providing services to taxonomists for standard genome sequencing and annotation.</title>
        <authorList>
            <consortium name="The Broad Institute Genomics Platform"/>
            <consortium name="The Broad Institute Genome Sequencing Center for Infectious Disease"/>
            <person name="Wu L."/>
            <person name="Ma J."/>
        </authorList>
    </citation>
    <scope>NUCLEOTIDE SEQUENCE [LARGE SCALE GENOMIC DNA]</scope>
    <source>
        <strain evidence="2 3">CGMCC 1.12562</strain>
    </source>
</reference>
<dbReference type="GeneID" id="69118848"/>
<sequence>MARHAVALALLALVVLSGCLTANPTSGERSEAPAAELPHDDRSVSNPPYGAYDNPWRTDEITVVVKDAAGMERNVAPDVMKTLQYWEETAGRDAAYRPNYRLRSEADDPDIRVVLVRTVEGCGVHGDRVALGCAPVLDADDTVDDTVTIRVRAGHSSATTREILKHEFGHTLGYRHGDGLGVMSEELSTRAPVDVVNASAREYPWASEQLAVAVTSAEGGVTDAQRARVRSALEYYQRGAGGAVPRPPSFSLVDDPSTADVVVSLTDDVDGCPVVGPSESCVEWQGPSVDDDPKPEYYTGARIVVGASGHDRPGWHLGYWLGHSLWTDGYPKPFQTGPGDEKPAATTW</sequence>
<organism evidence="2 3">
    <name type="scientific">Halobacterium litoreum</name>
    <dbReference type="NCBI Taxonomy" id="2039234"/>
    <lineage>
        <taxon>Archaea</taxon>
        <taxon>Methanobacteriati</taxon>
        <taxon>Methanobacteriota</taxon>
        <taxon>Stenosarchaea group</taxon>
        <taxon>Halobacteria</taxon>
        <taxon>Halobacteriales</taxon>
        <taxon>Halobacteriaceae</taxon>
        <taxon>Halobacterium</taxon>
    </lineage>
</organism>
<dbReference type="PROSITE" id="PS51257">
    <property type="entry name" value="PROKAR_LIPOPROTEIN"/>
    <property type="match status" value="1"/>
</dbReference>
<feature type="region of interest" description="Disordered" evidence="1">
    <location>
        <begin position="24"/>
        <end position="51"/>
    </location>
</feature>
<comment type="caution">
    <text evidence="2">The sequence shown here is derived from an EMBL/GenBank/DDBJ whole genome shotgun (WGS) entry which is preliminary data.</text>
</comment>
<evidence type="ECO:0000256" key="1">
    <source>
        <dbReference type="SAM" id="MobiDB-lite"/>
    </source>
</evidence>
<dbReference type="InterPro" id="IPR024079">
    <property type="entry name" value="MetalloPept_cat_dom_sf"/>
</dbReference>
<keyword evidence="3" id="KW-1185">Reference proteome</keyword>
<accession>A0ABD5NFT3</accession>
<proteinExistence type="predicted"/>
<dbReference type="RefSeq" id="WP_232570733.1">
    <property type="nucleotide sequence ID" value="NZ_CP089466.1"/>
</dbReference>
<dbReference type="SUPFAM" id="SSF55486">
    <property type="entry name" value="Metalloproteases ('zincins'), catalytic domain"/>
    <property type="match status" value="1"/>
</dbReference>
<name>A0ABD5NFT3_9EURY</name>
<evidence type="ECO:0008006" key="4">
    <source>
        <dbReference type="Google" id="ProtNLM"/>
    </source>
</evidence>
<dbReference type="AlphaFoldDB" id="A0ABD5NFT3"/>
<dbReference type="Proteomes" id="UP001595660">
    <property type="component" value="Unassembled WGS sequence"/>
</dbReference>
<evidence type="ECO:0000313" key="3">
    <source>
        <dbReference type="Proteomes" id="UP001595660"/>
    </source>
</evidence>
<dbReference type="Gene3D" id="3.40.390.10">
    <property type="entry name" value="Collagenase (Catalytic Domain)"/>
    <property type="match status" value="1"/>
</dbReference>